<name>A8F3D6_PSELT</name>
<dbReference type="EMBL" id="CP000812">
    <property type="protein sequence ID" value="ABV32670.1"/>
    <property type="molecule type" value="Genomic_DNA"/>
</dbReference>
<keyword evidence="2" id="KW-1185">Reference proteome</keyword>
<reference evidence="1 2" key="1">
    <citation type="submission" date="2007-08" db="EMBL/GenBank/DDBJ databases">
        <title>Complete sequence of Thermotoga lettingae TMO.</title>
        <authorList>
            <consortium name="US DOE Joint Genome Institute"/>
            <person name="Copeland A."/>
            <person name="Lucas S."/>
            <person name="Lapidus A."/>
            <person name="Barry K."/>
            <person name="Glavina del Rio T."/>
            <person name="Dalin E."/>
            <person name="Tice H."/>
            <person name="Pitluck S."/>
            <person name="Foster B."/>
            <person name="Bruce D."/>
            <person name="Schmutz J."/>
            <person name="Larimer F."/>
            <person name="Land M."/>
            <person name="Hauser L."/>
            <person name="Kyrpides N."/>
            <person name="Mikhailova N."/>
            <person name="Nelson K."/>
            <person name="Gogarten J.P."/>
            <person name="Noll K."/>
            <person name="Richardson P."/>
        </authorList>
    </citation>
    <scope>NUCLEOTIDE SEQUENCE [LARGE SCALE GENOMIC DNA]</scope>
    <source>
        <strain evidence="2">ATCC BAA-301 / DSM 14385 / NBRC 107922 / TMO</strain>
    </source>
</reference>
<sequence length="194" mass="23337">MTSKIDGVFRKVLNDREIFDSPYDRNKRNNIPKLFEKDSWKELERLFNEGKRDEFISKVDSRITEIKNQEQTTNNWRREKINELKQRGEWLKLAFDNKPHLLKQLFESLEWYGLVNCNLPDMNSYGRVIERYNISTIEQYFLDGIRRTSYPQNKALEKVLEYVKELYTAGISSEEIAYFVRKLESLTTYWEVIG</sequence>
<dbReference type="AlphaFoldDB" id="A8F3D6"/>
<dbReference type="KEGG" id="tle:Tlet_0099"/>
<dbReference type="STRING" id="416591.Tlet_0099"/>
<protein>
    <submittedName>
        <fullName evidence="1">Uncharacterized protein</fullName>
    </submittedName>
</protein>
<accession>A8F3D6</accession>
<evidence type="ECO:0000313" key="2">
    <source>
        <dbReference type="Proteomes" id="UP000002016"/>
    </source>
</evidence>
<evidence type="ECO:0000313" key="1">
    <source>
        <dbReference type="EMBL" id="ABV32670.1"/>
    </source>
</evidence>
<gene>
    <name evidence="1" type="ordered locus">Tlet_0099</name>
</gene>
<proteinExistence type="predicted"/>
<reference evidence="1 2" key="2">
    <citation type="journal article" date="2009" name="Proc. Natl. Acad. Sci. U.S.A.">
        <title>On the chimeric nature, thermophilic origin, and phylogenetic placement of the Thermotogales.</title>
        <authorList>
            <person name="Zhaxybayeva O."/>
            <person name="Swithers K.S."/>
            <person name="Lapierre P."/>
            <person name="Fournier G.P."/>
            <person name="Bickhart D.M."/>
            <person name="DeBoy R.T."/>
            <person name="Nelson K.E."/>
            <person name="Nesbo C.L."/>
            <person name="Doolittle W.F."/>
            <person name="Gogarten J.P."/>
            <person name="Noll K.M."/>
        </authorList>
    </citation>
    <scope>NUCLEOTIDE SEQUENCE [LARGE SCALE GENOMIC DNA]</scope>
    <source>
        <strain evidence="2">ATCC BAA-301 / DSM 14385 / NBRC 107922 / TMO</strain>
    </source>
</reference>
<dbReference type="OrthoDB" id="9768714at2"/>
<organism evidence="1 2">
    <name type="scientific">Pseudothermotoga lettingae (strain ATCC BAA-301 / DSM 14385 / NBRC 107922 / TMO)</name>
    <name type="common">Thermotoga lettingae</name>
    <dbReference type="NCBI Taxonomy" id="416591"/>
    <lineage>
        <taxon>Bacteria</taxon>
        <taxon>Thermotogati</taxon>
        <taxon>Thermotogota</taxon>
        <taxon>Thermotogae</taxon>
        <taxon>Thermotogales</taxon>
        <taxon>Thermotogaceae</taxon>
        <taxon>Pseudothermotoga</taxon>
    </lineage>
</organism>
<dbReference type="RefSeq" id="WP_012002151.1">
    <property type="nucleotide sequence ID" value="NC_009828.1"/>
</dbReference>
<dbReference type="HOGENOM" id="CLU_1401409_0_0_0"/>
<dbReference type="Proteomes" id="UP000002016">
    <property type="component" value="Chromosome"/>
</dbReference>